<organism evidence="3 4">
    <name type="scientific">Burkholderia lata (strain ATCC 17760 / DSM 23089 / LMG 22485 / NCIMB 9086 / R18194 / 383)</name>
    <dbReference type="NCBI Taxonomy" id="482957"/>
    <lineage>
        <taxon>Bacteria</taxon>
        <taxon>Pseudomonadati</taxon>
        <taxon>Pseudomonadota</taxon>
        <taxon>Betaproteobacteria</taxon>
        <taxon>Burkholderiales</taxon>
        <taxon>Burkholderiaceae</taxon>
        <taxon>Burkholderia</taxon>
        <taxon>Burkholderia cepacia complex</taxon>
    </lineage>
</organism>
<dbReference type="Proteomes" id="UP000494260">
    <property type="component" value="Unassembled WGS sequence"/>
</dbReference>
<comment type="similarity">
    <text evidence="1">Belongs to the AHA1 family.</text>
</comment>
<reference evidence="3 4" key="1">
    <citation type="submission" date="2019-09" db="EMBL/GenBank/DDBJ databases">
        <authorList>
            <person name="Depoorter E."/>
        </authorList>
    </citation>
    <scope>NUCLEOTIDE SEQUENCE [LARGE SCALE GENOMIC DNA]</scope>
    <source>
        <strain evidence="3">R-18109</strain>
    </source>
</reference>
<proteinExistence type="inferred from homology"/>
<dbReference type="SUPFAM" id="SSF55961">
    <property type="entry name" value="Bet v1-like"/>
    <property type="match status" value="1"/>
</dbReference>
<dbReference type="CDD" id="cd07814">
    <property type="entry name" value="SRPBCC_CalC_Aha1-like"/>
    <property type="match status" value="1"/>
</dbReference>
<dbReference type="InterPro" id="IPR013538">
    <property type="entry name" value="ASHA1/2-like_C"/>
</dbReference>
<name>A0A6P2SUL9_BURL3</name>
<evidence type="ECO:0000259" key="2">
    <source>
        <dbReference type="Pfam" id="PF08327"/>
    </source>
</evidence>
<dbReference type="EMBL" id="CABVQH010000001">
    <property type="protein sequence ID" value="VWC53242.1"/>
    <property type="molecule type" value="Genomic_DNA"/>
</dbReference>
<protein>
    <submittedName>
        <fullName evidence="3">Activator of Hsp90 ATPase 1 family protein</fullName>
    </submittedName>
</protein>
<dbReference type="Gene3D" id="3.30.530.20">
    <property type="match status" value="1"/>
</dbReference>
<dbReference type="AlphaFoldDB" id="A0A6P2SUL9"/>
<evidence type="ECO:0000313" key="4">
    <source>
        <dbReference type="Proteomes" id="UP000494260"/>
    </source>
</evidence>
<feature type="domain" description="Activator of Hsp90 ATPase homologue 1/2-like C-terminal" evidence="2">
    <location>
        <begin position="14"/>
        <end position="138"/>
    </location>
</feature>
<accession>A0A6P2SUL9</accession>
<sequence length="152" mass="17267">MSGHAITVRKLLHASRDEVFDAWLDAEGLCAWMLPGTMKHCDAMLEPRVGGRFHIFMRSSRIAYTHSGEYRVLDRPSKLVFTWQSSYMNQQETLVTVDLFDRDGLCELVLTHERVPPELAPKGVSIGWRQMLDKLDVSLQAPGDNTIARPRA</sequence>
<evidence type="ECO:0000256" key="1">
    <source>
        <dbReference type="ARBA" id="ARBA00006817"/>
    </source>
</evidence>
<dbReference type="InterPro" id="IPR023393">
    <property type="entry name" value="START-like_dom_sf"/>
</dbReference>
<dbReference type="RefSeq" id="WP_174948916.1">
    <property type="nucleotide sequence ID" value="NZ_CABVQH010000001.1"/>
</dbReference>
<gene>
    <name evidence="3" type="ORF">BLA18109_00434</name>
</gene>
<dbReference type="Pfam" id="PF08327">
    <property type="entry name" value="AHSA1"/>
    <property type="match status" value="1"/>
</dbReference>
<evidence type="ECO:0000313" key="3">
    <source>
        <dbReference type="EMBL" id="VWC53242.1"/>
    </source>
</evidence>